<organism evidence="3 4">
    <name type="scientific">Phytoactinopolyspora mesophila</name>
    <dbReference type="NCBI Taxonomy" id="2650750"/>
    <lineage>
        <taxon>Bacteria</taxon>
        <taxon>Bacillati</taxon>
        <taxon>Actinomycetota</taxon>
        <taxon>Actinomycetes</taxon>
        <taxon>Jiangellales</taxon>
        <taxon>Jiangellaceae</taxon>
        <taxon>Phytoactinopolyspora</taxon>
    </lineage>
</organism>
<reference evidence="3 4" key="1">
    <citation type="submission" date="2019-11" db="EMBL/GenBank/DDBJ databases">
        <authorList>
            <person name="Li X.-J."/>
            <person name="Feng X.-M."/>
        </authorList>
    </citation>
    <scope>NUCLEOTIDE SEQUENCE [LARGE SCALE GENOMIC DNA]</scope>
    <source>
        <strain evidence="3 4">XMNu-373</strain>
    </source>
</reference>
<keyword evidence="4" id="KW-1185">Reference proteome</keyword>
<feature type="domain" description="Lantibiotic dehydratase N-terminal" evidence="2">
    <location>
        <begin position="181"/>
        <end position="479"/>
    </location>
</feature>
<comment type="caution">
    <text evidence="3">The sequence shown here is derived from an EMBL/GenBank/DDBJ whole genome shotgun (WGS) entry which is preliminary data.</text>
</comment>
<protein>
    <submittedName>
        <fullName evidence="3">Lantibiotic dehydratase</fullName>
    </submittedName>
</protein>
<dbReference type="Proteomes" id="UP000460435">
    <property type="component" value="Unassembled WGS sequence"/>
</dbReference>
<dbReference type="AlphaFoldDB" id="A0A7K3MAV1"/>
<accession>A0A7K3MAV1</accession>
<feature type="region of interest" description="Disordered" evidence="1">
    <location>
        <begin position="868"/>
        <end position="897"/>
    </location>
</feature>
<dbReference type="Pfam" id="PF04738">
    <property type="entry name" value="Lant_dehydr_N"/>
    <property type="match status" value="2"/>
</dbReference>
<feature type="compositionally biased region" description="Acidic residues" evidence="1">
    <location>
        <begin position="871"/>
        <end position="880"/>
    </location>
</feature>
<dbReference type="EMBL" id="WLZY01000010">
    <property type="protein sequence ID" value="NDL60167.1"/>
    <property type="molecule type" value="Genomic_DNA"/>
</dbReference>
<evidence type="ECO:0000313" key="3">
    <source>
        <dbReference type="EMBL" id="NDL60167.1"/>
    </source>
</evidence>
<evidence type="ECO:0000256" key="1">
    <source>
        <dbReference type="SAM" id="MobiDB-lite"/>
    </source>
</evidence>
<name>A0A7K3MAV1_9ACTN</name>
<dbReference type="InterPro" id="IPR006827">
    <property type="entry name" value="Lant_deHydtase_N"/>
</dbReference>
<proteinExistence type="predicted"/>
<gene>
    <name evidence="3" type="ORF">F7O44_24135</name>
</gene>
<sequence length="960" mass="105315">MPSGTRPGRIQIPRAREPSLMTELLDRAASSRASGTSVWRFGQGYLVRVAGQPAGSVAALRTENAVEWAERVFELEAARDTTAADLCARLEELIATTGAADPGRVGLINLRRDVFNARRPRAGTVAKADPLLPPDTKVLFDEWTATVATLRETLDAGGEILGADITAARERARAAVAGDDLRSAVLLQSEVLEKNMDRYVDAKRAGKKAKLDKHGRQVERTLLELLYRAALKTSPFSTLTSVGMGRFSSQTDRVRPEPASLRQHPTVRLNVAVLARLAAVILADPELRSSLHVTLAPGASAEGDAMRYVRRRTSAGADPDAVVAIDSVHEDLFFLPSGPALDDVVGFTRERRPRLSELAGQITAASATRTPQEVDQLLGHLLRLGFLLAPDLQIDLRAADPAVPFVESLRAQPHPVLRDVGAQLAEVQALVERYPRITARQRRDVLTSIRDLVTECFAGVGATPALVPRTVIYEDTVIAGDGLDVSRDTWDASILPDLADVARILPAFDLNLPRRLTATGFFRARYGAGGRCDDVVRFCHEFQRDFFSPYTQRAMRRRQFDDDNAFVPQENWFKLPDIAAVDEAREAASLHLRDLQASSGATDEIRLGPEFVDAVTRHLPPDERVAQPWSFFVQLATGESGPEPGRLVLNQAYAGMTLMFSRFAHSLDAAGVGASELIREVLDDYAPDGAVLAELRGGYETTNLNVHPGVTRYEIVCPGDASTRPPDELISLEDLALVHDAETDRLTLVSDRLGCEVIPIYLGFLMPMALPEVQQVLMCLSPTGMAQIDLWAGTGEPVPAEGITMYPRLLLGELVLQRRMWKLSTDAFPFRDPQRSEAEHFLELHRWRRRHGLPERLFAQVDAAAARTTADDGDAADTGDDPAGAGGPERKSGRKPLPVDFRSWASLQLFEQMALGASSRIVLTEPYPDLDGLWLHDEHGRPHVSELLVELYHTGRDDHA</sequence>
<evidence type="ECO:0000313" key="4">
    <source>
        <dbReference type="Proteomes" id="UP000460435"/>
    </source>
</evidence>
<evidence type="ECO:0000259" key="2">
    <source>
        <dbReference type="Pfam" id="PF04738"/>
    </source>
</evidence>
<feature type="domain" description="Lantibiotic dehydratase N-terminal" evidence="2">
    <location>
        <begin position="595"/>
        <end position="858"/>
    </location>
</feature>